<evidence type="ECO:0000313" key="2">
    <source>
        <dbReference type="Proteomes" id="UP000217277"/>
    </source>
</evidence>
<dbReference type="Proteomes" id="UP000217277">
    <property type="component" value="Chromosome II"/>
</dbReference>
<evidence type="ECO:0000313" key="1">
    <source>
        <dbReference type="EMBL" id="ATC84070.1"/>
    </source>
</evidence>
<keyword evidence="2" id="KW-1185">Reference proteome</keyword>
<organism evidence="1 2">
    <name type="scientific">Pseudoalteromonas agarivorans DSM 14585</name>
    <dbReference type="NCBI Taxonomy" id="1312369"/>
    <lineage>
        <taxon>Bacteria</taxon>
        <taxon>Pseudomonadati</taxon>
        <taxon>Pseudomonadota</taxon>
        <taxon>Gammaproteobacteria</taxon>
        <taxon>Alteromonadales</taxon>
        <taxon>Pseudoalteromonadaceae</taxon>
        <taxon>Pseudoalteromonas</taxon>
    </lineage>
</organism>
<gene>
    <name evidence="1" type="ORF">PAGA_b0097</name>
</gene>
<sequence>MVNTGKPMSKFKMNNHEKLNYVEFPACDLTATKSFFTNVFNWQFTDYGPEYTAFSGQGLDGGFFKAPLKSLTQHGAALLVFYSNDIHATFKKVAQYGGKIVKPIFEFPGGCRFHFTEPSGNEFAVWSEKQ</sequence>
<reference evidence="1" key="1">
    <citation type="submission" date="2015-03" db="EMBL/GenBank/DDBJ databases">
        <authorList>
            <person name="Xie B.-B."/>
            <person name="Rong J.-C."/>
            <person name="Qin Q.-L."/>
            <person name="Zhang Y.-Z."/>
        </authorList>
    </citation>
    <scope>NUCLEOTIDE SEQUENCE</scope>
    <source>
        <strain evidence="1">DSM 14585</strain>
    </source>
</reference>
<protein>
    <submittedName>
        <fullName evidence="1">Uncharacterized protein</fullName>
    </submittedName>
</protein>
<proteinExistence type="predicted"/>
<name>A0ACA8E0N0_9GAMM</name>
<dbReference type="EMBL" id="CP011012">
    <property type="protein sequence ID" value="ATC84070.1"/>
    <property type="molecule type" value="Genomic_DNA"/>
</dbReference>
<accession>A0ACA8E0N0</accession>